<evidence type="ECO:0000256" key="13">
    <source>
        <dbReference type="ARBA" id="ARBA00034808"/>
    </source>
</evidence>
<dbReference type="AlphaFoldDB" id="A0A916SDL8"/>
<proteinExistence type="inferred from homology"/>
<dbReference type="Gene3D" id="2.40.50.140">
    <property type="entry name" value="Nucleic acid-binding proteins"/>
    <property type="match status" value="1"/>
</dbReference>
<keyword evidence="7 15" id="KW-0067">ATP-binding</keyword>
<dbReference type="Pfam" id="PF19833">
    <property type="entry name" value="RecG_dom3_C"/>
    <property type="match status" value="1"/>
</dbReference>
<reference evidence="18" key="1">
    <citation type="journal article" date="2014" name="Int. J. Syst. Evol. Microbiol.">
        <title>Complete genome sequence of Corynebacterium casei LMG S-19264T (=DSM 44701T), isolated from a smear-ripened cheese.</title>
        <authorList>
            <consortium name="US DOE Joint Genome Institute (JGI-PGF)"/>
            <person name="Walter F."/>
            <person name="Albersmeier A."/>
            <person name="Kalinowski J."/>
            <person name="Ruckert C."/>
        </authorList>
    </citation>
    <scope>NUCLEOTIDE SEQUENCE</scope>
    <source>
        <strain evidence="18">CGMCC 1.12408</strain>
    </source>
</reference>
<feature type="domain" description="Helicase C-terminal" evidence="17">
    <location>
        <begin position="447"/>
        <end position="612"/>
    </location>
</feature>
<comment type="caution">
    <text evidence="18">The sequence shown here is derived from an EMBL/GenBank/DDBJ whole genome shotgun (WGS) entry which is preliminary data.</text>
</comment>
<dbReference type="InterPro" id="IPR045562">
    <property type="entry name" value="RecG_dom3_C"/>
</dbReference>
<dbReference type="Gene3D" id="3.40.50.300">
    <property type="entry name" value="P-loop containing nucleotide triphosphate hydrolases"/>
    <property type="match status" value="2"/>
</dbReference>
<keyword evidence="8" id="KW-0238">DNA-binding</keyword>
<keyword evidence="5 15" id="KW-0378">Hydrolase</keyword>
<dbReference type="PROSITE" id="PS51192">
    <property type="entry name" value="HELICASE_ATP_BIND_1"/>
    <property type="match status" value="1"/>
</dbReference>
<evidence type="ECO:0000256" key="9">
    <source>
        <dbReference type="ARBA" id="ARBA00023172"/>
    </source>
</evidence>
<evidence type="ECO:0000256" key="4">
    <source>
        <dbReference type="ARBA" id="ARBA00022763"/>
    </source>
</evidence>
<evidence type="ECO:0000256" key="10">
    <source>
        <dbReference type="ARBA" id="ARBA00023204"/>
    </source>
</evidence>
<evidence type="ECO:0000256" key="12">
    <source>
        <dbReference type="ARBA" id="ARBA00034617"/>
    </source>
</evidence>
<keyword evidence="19" id="KW-1185">Reference proteome</keyword>
<gene>
    <name evidence="18" type="primary">recG</name>
    <name evidence="18" type="ORF">GCM10008025_38520</name>
</gene>
<comment type="catalytic activity">
    <reaction evidence="12 15">
        <text>Couples ATP hydrolysis with the unwinding of duplex DNA by translocating in the 3'-5' direction.</text>
        <dbReference type="EC" id="5.6.2.4"/>
    </reaction>
</comment>
<dbReference type="NCBIfam" id="TIGR00643">
    <property type="entry name" value="recG"/>
    <property type="match status" value="1"/>
</dbReference>
<keyword evidence="10 15" id="KW-0234">DNA repair</keyword>
<keyword evidence="6 15" id="KW-0347">Helicase</keyword>
<dbReference type="CDD" id="cd04488">
    <property type="entry name" value="RecG_wedge_OBF"/>
    <property type="match status" value="1"/>
</dbReference>
<dbReference type="SMART" id="SM00490">
    <property type="entry name" value="HELICc"/>
    <property type="match status" value="1"/>
</dbReference>
<dbReference type="NCBIfam" id="NF008168">
    <property type="entry name" value="PRK10917.2-2"/>
    <property type="match status" value="1"/>
</dbReference>
<dbReference type="PROSITE" id="PS51194">
    <property type="entry name" value="HELICASE_CTER"/>
    <property type="match status" value="1"/>
</dbReference>
<dbReference type="NCBIfam" id="NF008165">
    <property type="entry name" value="PRK10917.1-3"/>
    <property type="match status" value="1"/>
</dbReference>
<dbReference type="GO" id="GO:0006281">
    <property type="term" value="P:DNA repair"/>
    <property type="evidence" value="ECO:0007669"/>
    <property type="project" value="UniProtKB-UniRule"/>
</dbReference>
<evidence type="ECO:0000256" key="1">
    <source>
        <dbReference type="ARBA" id="ARBA00007504"/>
    </source>
</evidence>
<dbReference type="EC" id="5.6.2.4" evidence="13 15"/>
<evidence type="ECO:0000256" key="6">
    <source>
        <dbReference type="ARBA" id="ARBA00022806"/>
    </source>
</evidence>
<evidence type="ECO:0000256" key="8">
    <source>
        <dbReference type="ARBA" id="ARBA00023125"/>
    </source>
</evidence>
<dbReference type="InterPro" id="IPR004609">
    <property type="entry name" value="ATP-dep_DNA_helicase_RecG"/>
</dbReference>
<dbReference type="InterPro" id="IPR027417">
    <property type="entry name" value="P-loop_NTPase"/>
</dbReference>
<comment type="function">
    <text evidence="15">Plays a critical role in recombination and DNA repair. Helps process Holliday junction intermediates to mature products by catalyzing branch migration. Has replication fork regression activity, unwinds stalled or blocked replication forks to make a HJ that can be resolved. Has a DNA unwinding activity characteristic of a DNA helicase with 3'-5' polarity.</text>
</comment>
<dbReference type="EMBL" id="BMEY01000032">
    <property type="protein sequence ID" value="GGA92375.1"/>
    <property type="molecule type" value="Genomic_DNA"/>
</dbReference>
<dbReference type="GO" id="GO:0043138">
    <property type="term" value="F:3'-5' DNA helicase activity"/>
    <property type="evidence" value="ECO:0007669"/>
    <property type="project" value="UniProtKB-EC"/>
</dbReference>
<dbReference type="SUPFAM" id="SSF52540">
    <property type="entry name" value="P-loop containing nucleoside triphosphate hydrolases"/>
    <property type="match status" value="2"/>
</dbReference>
<name>A0A916SDL8_9BACI</name>
<dbReference type="RefSeq" id="WP_188386311.1">
    <property type="nucleotide sequence ID" value="NZ_BMEY01000032.1"/>
</dbReference>
<comment type="catalytic activity">
    <reaction evidence="14 15">
        <text>ATP + H2O = ADP + phosphate + H(+)</text>
        <dbReference type="Rhea" id="RHEA:13065"/>
        <dbReference type="ChEBI" id="CHEBI:15377"/>
        <dbReference type="ChEBI" id="CHEBI:15378"/>
        <dbReference type="ChEBI" id="CHEBI:30616"/>
        <dbReference type="ChEBI" id="CHEBI:43474"/>
        <dbReference type="ChEBI" id="CHEBI:456216"/>
        <dbReference type="EC" id="5.6.2.4"/>
    </reaction>
</comment>
<dbReference type="InterPro" id="IPR014001">
    <property type="entry name" value="Helicase_ATP-bd"/>
</dbReference>
<dbReference type="GO" id="GO:0006310">
    <property type="term" value="P:DNA recombination"/>
    <property type="evidence" value="ECO:0007669"/>
    <property type="project" value="UniProtKB-UniRule"/>
</dbReference>
<dbReference type="InterPro" id="IPR011545">
    <property type="entry name" value="DEAD/DEAH_box_helicase_dom"/>
</dbReference>
<dbReference type="InterPro" id="IPR012340">
    <property type="entry name" value="NA-bd_OB-fold"/>
</dbReference>
<evidence type="ECO:0000259" key="16">
    <source>
        <dbReference type="PROSITE" id="PS51192"/>
    </source>
</evidence>
<evidence type="ECO:0000256" key="14">
    <source>
        <dbReference type="ARBA" id="ARBA00048988"/>
    </source>
</evidence>
<evidence type="ECO:0000313" key="19">
    <source>
        <dbReference type="Proteomes" id="UP000613512"/>
    </source>
</evidence>
<evidence type="ECO:0000256" key="2">
    <source>
        <dbReference type="ARBA" id="ARBA00017846"/>
    </source>
</evidence>
<dbReference type="Pfam" id="PF00271">
    <property type="entry name" value="Helicase_C"/>
    <property type="match status" value="1"/>
</dbReference>
<dbReference type="GO" id="GO:0003677">
    <property type="term" value="F:DNA binding"/>
    <property type="evidence" value="ECO:0007669"/>
    <property type="project" value="UniProtKB-KW"/>
</dbReference>
<dbReference type="SUPFAM" id="SSF50249">
    <property type="entry name" value="Nucleic acid-binding proteins"/>
    <property type="match status" value="1"/>
</dbReference>
<organism evidence="18 19">
    <name type="scientific">Ornithinibacillus halotolerans</name>
    <dbReference type="NCBI Taxonomy" id="1274357"/>
    <lineage>
        <taxon>Bacteria</taxon>
        <taxon>Bacillati</taxon>
        <taxon>Bacillota</taxon>
        <taxon>Bacilli</taxon>
        <taxon>Bacillales</taxon>
        <taxon>Bacillaceae</taxon>
        <taxon>Ornithinibacillus</taxon>
    </lineage>
</organism>
<evidence type="ECO:0000256" key="3">
    <source>
        <dbReference type="ARBA" id="ARBA00022741"/>
    </source>
</evidence>
<dbReference type="CDD" id="cd18811">
    <property type="entry name" value="SF2_C_RecG"/>
    <property type="match status" value="1"/>
</dbReference>
<keyword evidence="9 15" id="KW-0233">DNA recombination</keyword>
<dbReference type="Pfam" id="PF00270">
    <property type="entry name" value="DEAD"/>
    <property type="match status" value="1"/>
</dbReference>
<evidence type="ECO:0000256" key="15">
    <source>
        <dbReference type="RuleBase" id="RU363016"/>
    </source>
</evidence>
<dbReference type="PANTHER" id="PTHR47964:SF1">
    <property type="entry name" value="ATP-DEPENDENT DNA HELICASE HOMOLOG RECG, CHLOROPLASTIC"/>
    <property type="match status" value="1"/>
</dbReference>
<evidence type="ECO:0000256" key="5">
    <source>
        <dbReference type="ARBA" id="ARBA00022801"/>
    </source>
</evidence>
<comment type="similarity">
    <text evidence="1 15">Belongs to the helicase family. RecG subfamily.</text>
</comment>
<evidence type="ECO:0000259" key="17">
    <source>
        <dbReference type="PROSITE" id="PS51194"/>
    </source>
</evidence>
<keyword evidence="3 15" id="KW-0547">Nucleotide-binding</keyword>
<dbReference type="InterPro" id="IPR033454">
    <property type="entry name" value="RecG_wedge"/>
</dbReference>
<dbReference type="CDD" id="cd17992">
    <property type="entry name" value="DEXHc_RecG"/>
    <property type="match status" value="1"/>
</dbReference>
<evidence type="ECO:0000256" key="11">
    <source>
        <dbReference type="ARBA" id="ARBA00023235"/>
    </source>
</evidence>
<keyword evidence="4 15" id="KW-0227">DNA damage</keyword>
<dbReference type="GO" id="GO:0005524">
    <property type="term" value="F:ATP binding"/>
    <property type="evidence" value="ECO:0007669"/>
    <property type="project" value="UniProtKB-KW"/>
</dbReference>
<dbReference type="PANTHER" id="PTHR47964">
    <property type="entry name" value="ATP-DEPENDENT DNA HELICASE HOMOLOG RECG, CHLOROPLASTIC"/>
    <property type="match status" value="1"/>
</dbReference>
<protein>
    <recommendedName>
        <fullName evidence="2 15">ATP-dependent DNA helicase RecG</fullName>
        <ecNumber evidence="13 15">5.6.2.4</ecNumber>
    </recommendedName>
</protein>
<feature type="domain" description="Helicase ATP-binding" evidence="16">
    <location>
        <begin position="268"/>
        <end position="428"/>
    </location>
</feature>
<accession>A0A916SDL8</accession>
<dbReference type="Pfam" id="PF17191">
    <property type="entry name" value="RecG_wedge"/>
    <property type="match status" value="1"/>
</dbReference>
<dbReference type="Proteomes" id="UP000613512">
    <property type="component" value="Unassembled WGS sequence"/>
</dbReference>
<reference evidence="18" key="2">
    <citation type="submission" date="2020-09" db="EMBL/GenBank/DDBJ databases">
        <authorList>
            <person name="Sun Q."/>
            <person name="Zhou Y."/>
        </authorList>
    </citation>
    <scope>NUCLEOTIDE SEQUENCE</scope>
    <source>
        <strain evidence="18">CGMCC 1.12408</strain>
    </source>
</reference>
<sequence>MLESSVVNIKGVGEKFAEALQSLNIITISDLLFYFPSRYDVIEILPLEELIHEDRVTIEGRVLNTPSLSFYGRKKSRLTFNVEIDNIAVKAVMFNRAFAKNQLKIGDVVTLTGKWDAHRLQITVSNYQKGSMENSTEIQPIYSVRGEVTSFRLKKAIQQAIQDYSHFVEEILPEDMLLSYKIPIRKDALKTMHFPENRILLKHARRRFTYEEFLLFQLKIQILRKRNREVSLGNVVKFDTEKLHQFINRFPFKLTNAQAKSLQQILNDLKSPYRMNRLLQGDVGSGKTAVAAMALYAAVTANKQGALMVPTEILAEQHIQSLREMFGDLAQIELLTGSIKGKRRKEVLTKLENNDVHILVGTHALIQDDVHFHDLGLVVVDEQHRFGVEQRRALSNKGLQPDVLFMTATPIPRTLAITAFGDMDVSVIDEMPAGRKEIETYWTKANTFDRVLNFISKHVEQGEQAYLICPLIEESDKLDIQDAVDLYNQLVAYYPPSIQVGLMHGRLSSAEKEEVMKDFAENKVQVLVSTTVVEVGVNVPNATIMVIYDAERFGLSQLHQLRGRVGRGDKQSYCILIADPKSDTGKERMRIMTETNNGFELSEADLKLRGPGDFFGTKQSGVPDFKVADMIHDYRALETARTDAQEIIEFNLLESDPKYKNLQLFLENEGVFDTVLD</sequence>
<keyword evidence="11" id="KW-0413">Isomerase</keyword>
<dbReference type="InterPro" id="IPR001650">
    <property type="entry name" value="Helicase_C-like"/>
</dbReference>
<evidence type="ECO:0000256" key="7">
    <source>
        <dbReference type="ARBA" id="ARBA00022840"/>
    </source>
</evidence>
<dbReference type="InterPro" id="IPR047112">
    <property type="entry name" value="RecG/Mfd"/>
</dbReference>
<dbReference type="SMART" id="SM00487">
    <property type="entry name" value="DEXDc"/>
    <property type="match status" value="1"/>
</dbReference>
<dbReference type="GO" id="GO:0016787">
    <property type="term" value="F:hydrolase activity"/>
    <property type="evidence" value="ECO:0007669"/>
    <property type="project" value="UniProtKB-KW"/>
</dbReference>
<evidence type="ECO:0000313" key="18">
    <source>
        <dbReference type="EMBL" id="GGA92375.1"/>
    </source>
</evidence>